<accession>A0A318KF63</accession>
<sequence length="469" mass="51067">MRGESLDQFGTAPSGSANPIEVSTTDHEADFNNWLKDHRADAQRHFAIDPSRPGAALAEMIELGVPIDTWPFVLTPQFLARGTHTALQTGLTAIFDGIDTVLREKFRHDPGRIAEALRLPPWQRNLPWLAPGRDWARIARPDVVFDSAGAPWFVELNAGTPLGGLAMSAVLARMYGAWPAAAEYLRRAGASHVDTVRALAEHLIEVEHLDRSRLMVIAYWGNEDDNVPPHAYRGLVDALARYGVTAVSAAVEDLDLDGECVRLDGRRVDAVYRFFAETDSVPGFDEELWHHLLEHVRRGSVAMIGKEGADVYLDKAFIAMLSEAAGSGHLAAPLPGRINAALPWTRMMVDEFAETVVRRRGDCVLKPADGFCGRGLIFGPATEQRAWEQAVEDAVTGDQRWIVQRVVSSPMVHLASPGLSGVAFADYSTQTGVFAIGRRFAGAIRRCDPSLGLNVAVSLGAAQGSVQIL</sequence>
<dbReference type="Gene3D" id="3.30.1490.270">
    <property type="match status" value="1"/>
</dbReference>
<dbReference type="Proteomes" id="UP000247569">
    <property type="component" value="Unassembled WGS sequence"/>
</dbReference>
<reference evidence="2 3" key="1">
    <citation type="submission" date="2018-05" db="EMBL/GenBank/DDBJ databases">
        <title>Genomic Encyclopedia of Type Strains, Phase IV (KMG-IV): sequencing the most valuable type-strain genomes for metagenomic binning, comparative biology and taxonomic classification.</title>
        <authorList>
            <person name="Goeker M."/>
        </authorList>
    </citation>
    <scope>NUCLEOTIDE SEQUENCE [LARGE SCALE GENOMIC DNA]</scope>
    <source>
        <strain evidence="2 3">DSM 44704</strain>
    </source>
</reference>
<keyword evidence="3" id="KW-1185">Reference proteome</keyword>
<dbReference type="EMBL" id="QJKF01000001">
    <property type="protein sequence ID" value="PXX71595.1"/>
    <property type="molecule type" value="Genomic_DNA"/>
</dbReference>
<proteinExistence type="predicted"/>
<evidence type="ECO:0000256" key="1">
    <source>
        <dbReference type="SAM" id="MobiDB-lite"/>
    </source>
</evidence>
<feature type="compositionally biased region" description="Polar residues" evidence="1">
    <location>
        <begin position="11"/>
        <end position="22"/>
    </location>
</feature>
<evidence type="ECO:0000313" key="2">
    <source>
        <dbReference type="EMBL" id="PXX71595.1"/>
    </source>
</evidence>
<gene>
    <name evidence="2" type="ORF">DFR70_1011029</name>
</gene>
<dbReference type="AlphaFoldDB" id="A0A318KF63"/>
<evidence type="ECO:0000313" key="3">
    <source>
        <dbReference type="Proteomes" id="UP000247569"/>
    </source>
</evidence>
<feature type="region of interest" description="Disordered" evidence="1">
    <location>
        <begin position="1"/>
        <end position="22"/>
    </location>
</feature>
<protein>
    <submittedName>
        <fullName evidence="2">Putative circularly permuted ATP-grasp superfamily protein</fullName>
    </submittedName>
</protein>
<dbReference type="SUPFAM" id="SSF56059">
    <property type="entry name" value="Glutathione synthetase ATP-binding domain-like"/>
    <property type="match status" value="1"/>
</dbReference>
<organism evidence="2 3">
    <name type="scientific">Nocardia tenerifensis</name>
    <dbReference type="NCBI Taxonomy" id="228006"/>
    <lineage>
        <taxon>Bacteria</taxon>
        <taxon>Bacillati</taxon>
        <taxon>Actinomycetota</taxon>
        <taxon>Actinomycetes</taxon>
        <taxon>Mycobacteriales</taxon>
        <taxon>Nocardiaceae</taxon>
        <taxon>Nocardia</taxon>
    </lineage>
</organism>
<comment type="caution">
    <text evidence="2">The sequence shown here is derived from an EMBL/GenBank/DDBJ whole genome shotgun (WGS) entry which is preliminary data.</text>
</comment>
<name>A0A318KF63_9NOCA</name>